<organism evidence="4 5">
    <name type="scientific">Sphingobium yanoikuyae</name>
    <name type="common">Sphingomonas yanoikuyae</name>
    <dbReference type="NCBI Taxonomy" id="13690"/>
    <lineage>
        <taxon>Bacteria</taxon>
        <taxon>Pseudomonadati</taxon>
        <taxon>Pseudomonadota</taxon>
        <taxon>Alphaproteobacteria</taxon>
        <taxon>Sphingomonadales</taxon>
        <taxon>Sphingomonadaceae</taxon>
        <taxon>Sphingobium</taxon>
    </lineage>
</organism>
<keyword evidence="2" id="KW-0812">Transmembrane</keyword>
<dbReference type="EMBL" id="CP053021">
    <property type="protein sequence ID" value="QJR05032.1"/>
    <property type="molecule type" value="Genomic_DNA"/>
</dbReference>
<dbReference type="AlphaFoldDB" id="A0A6M4GCI8"/>
<evidence type="ECO:0000313" key="3">
    <source>
        <dbReference type="EMBL" id="MDH2131814.1"/>
    </source>
</evidence>
<feature type="region of interest" description="Disordered" evidence="1">
    <location>
        <begin position="46"/>
        <end position="65"/>
    </location>
</feature>
<evidence type="ECO:0000256" key="2">
    <source>
        <dbReference type="SAM" id="Phobius"/>
    </source>
</evidence>
<evidence type="ECO:0000313" key="5">
    <source>
        <dbReference type="Proteomes" id="UP000502611"/>
    </source>
</evidence>
<name>A0A6M4GCI8_SPHYA</name>
<dbReference type="Proteomes" id="UP000502611">
    <property type="component" value="Chromosome"/>
</dbReference>
<dbReference type="EMBL" id="JAOCKX010000014">
    <property type="protein sequence ID" value="MDH2131814.1"/>
    <property type="molecule type" value="Genomic_DNA"/>
</dbReference>
<protein>
    <submittedName>
        <fullName evidence="4">Uncharacterized protein</fullName>
    </submittedName>
</protein>
<sequence length="65" mass="7109">MASDEKPSPRRLAKAGAFICGVIIALFIIIFVARNVWHGEELEQDQATGNNVATEHTGPSYNQQP</sequence>
<evidence type="ECO:0000256" key="1">
    <source>
        <dbReference type="SAM" id="MobiDB-lite"/>
    </source>
</evidence>
<evidence type="ECO:0000313" key="4">
    <source>
        <dbReference type="EMBL" id="QJR05032.1"/>
    </source>
</evidence>
<dbReference type="Proteomes" id="UP001162318">
    <property type="component" value="Unassembled WGS sequence"/>
</dbReference>
<keyword evidence="2" id="KW-0472">Membrane</keyword>
<dbReference type="RefSeq" id="WP_137405533.1">
    <property type="nucleotide sequence ID" value="NZ_CP053021.1"/>
</dbReference>
<reference evidence="3" key="2">
    <citation type="submission" date="2022-09" db="EMBL/GenBank/DDBJ databases">
        <title>Intensive care unit water sources are persistently colonized with multi-drug resistant bacteria and are the site of extensive horizontal gene transfer of antibiotic resistance genes.</title>
        <authorList>
            <person name="Diorio-Toth L."/>
        </authorList>
    </citation>
    <scope>NUCLEOTIDE SEQUENCE</scope>
    <source>
        <strain evidence="3">GD03659</strain>
    </source>
</reference>
<accession>A0A6M4GCI8</accession>
<keyword evidence="2" id="KW-1133">Transmembrane helix</keyword>
<proteinExistence type="predicted"/>
<gene>
    <name evidence="4" type="ORF">HH800_24285</name>
    <name evidence="3" type="ORF">N5J77_11835</name>
</gene>
<reference evidence="4 5" key="1">
    <citation type="submission" date="2020-04" db="EMBL/GenBank/DDBJ databases">
        <title>The Whole Genome Analysis of High salt-tolerant Sphingobium yanoikuyae YC-XJ2 with Aryl organophosphorus flame retardants (aryl-OPFRs)-degrading capacity and characteristics of Related phosphotriesterase.</title>
        <authorList>
            <person name="Li X."/>
        </authorList>
    </citation>
    <scope>NUCLEOTIDE SEQUENCE [LARGE SCALE GENOMIC DNA]</scope>
    <source>
        <strain evidence="4 5">YC-XJ2</strain>
    </source>
</reference>
<feature type="transmembrane region" description="Helical" evidence="2">
    <location>
        <begin position="12"/>
        <end position="33"/>
    </location>
</feature>